<dbReference type="GO" id="GO:0004312">
    <property type="term" value="F:fatty acid synthase activity"/>
    <property type="evidence" value="ECO:0007669"/>
    <property type="project" value="TreeGrafter"/>
</dbReference>
<accession>A0A8G1W0S5</accession>
<dbReference type="InterPro" id="IPR013968">
    <property type="entry name" value="PKS_KR"/>
</dbReference>
<gene>
    <name evidence="5" type="ORF">BO72DRAFT_525845</name>
</gene>
<evidence type="ECO:0000313" key="5">
    <source>
        <dbReference type="EMBL" id="RAK79667.1"/>
    </source>
</evidence>
<dbReference type="PANTHER" id="PTHR43775">
    <property type="entry name" value="FATTY ACID SYNTHASE"/>
    <property type="match status" value="1"/>
</dbReference>
<dbReference type="OrthoDB" id="329835at2759"/>
<feature type="domain" description="Ketoreductase (KR)" evidence="4">
    <location>
        <begin position="30"/>
        <end position="65"/>
    </location>
</feature>
<keyword evidence="3" id="KW-0472">Membrane</keyword>
<dbReference type="VEuPathDB" id="FungiDB:BO72DRAFT_525845"/>
<dbReference type="GO" id="GO:0006633">
    <property type="term" value="P:fatty acid biosynthetic process"/>
    <property type="evidence" value="ECO:0007669"/>
    <property type="project" value="TreeGrafter"/>
</dbReference>
<dbReference type="PANTHER" id="PTHR43775:SF37">
    <property type="entry name" value="SI:DKEY-61P9.11"/>
    <property type="match status" value="1"/>
</dbReference>
<evidence type="ECO:0000256" key="3">
    <source>
        <dbReference type="SAM" id="Phobius"/>
    </source>
</evidence>
<dbReference type="Proteomes" id="UP000249789">
    <property type="component" value="Unassembled WGS sequence"/>
</dbReference>
<feature type="transmembrane region" description="Helical" evidence="3">
    <location>
        <begin position="91"/>
        <end position="110"/>
    </location>
</feature>
<organism evidence="5 6">
    <name type="scientific">Aspergillus fijiensis CBS 313.89</name>
    <dbReference type="NCBI Taxonomy" id="1448319"/>
    <lineage>
        <taxon>Eukaryota</taxon>
        <taxon>Fungi</taxon>
        <taxon>Dikarya</taxon>
        <taxon>Ascomycota</taxon>
        <taxon>Pezizomycotina</taxon>
        <taxon>Eurotiomycetes</taxon>
        <taxon>Eurotiomycetidae</taxon>
        <taxon>Eurotiales</taxon>
        <taxon>Aspergillaceae</taxon>
        <taxon>Aspergillus</taxon>
    </lineage>
</organism>
<evidence type="ECO:0000313" key="6">
    <source>
        <dbReference type="Proteomes" id="UP000249789"/>
    </source>
</evidence>
<name>A0A8G1W0S5_9EURO</name>
<protein>
    <recommendedName>
        <fullName evidence="4">Ketoreductase (KR) domain-containing protein</fullName>
    </recommendedName>
</protein>
<keyword evidence="2" id="KW-0597">Phosphoprotein</keyword>
<sequence length="129" mass="13409">MVTSREIGVRSGNLWLIVAVAALVASPIGGALEARDGVVDRMTFAQWQNDLKPKVHGASNLHRATGPPGLANYAAANCDLDALMRRHRRQAGLAGSAIDAGMVVGVGLVAQNAALQRTMELLGGGTAFH</sequence>
<dbReference type="SUPFAM" id="SSF51735">
    <property type="entry name" value="NAD(P)-binding Rossmann-fold domains"/>
    <property type="match status" value="1"/>
</dbReference>
<feature type="transmembrane region" description="Helical" evidence="3">
    <location>
        <begin position="12"/>
        <end position="32"/>
    </location>
</feature>
<dbReference type="RefSeq" id="XP_040803677.1">
    <property type="nucleotide sequence ID" value="XM_040949990.1"/>
</dbReference>
<keyword evidence="3" id="KW-0812">Transmembrane</keyword>
<dbReference type="InterPro" id="IPR050091">
    <property type="entry name" value="PKS_NRPS_Biosynth_Enz"/>
</dbReference>
<keyword evidence="6" id="KW-1185">Reference proteome</keyword>
<dbReference type="AlphaFoldDB" id="A0A8G1W0S5"/>
<dbReference type="Pfam" id="PF08659">
    <property type="entry name" value="KR"/>
    <property type="match status" value="1"/>
</dbReference>
<reference evidence="5 6" key="1">
    <citation type="submission" date="2018-02" db="EMBL/GenBank/DDBJ databases">
        <title>The genomes of Aspergillus section Nigri reveals drivers in fungal speciation.</title>
        <authorList>
            <consortium name="DOE Joint Genome Institute"/>
            <person name="Vesth T.C."/>
            <person name="Nybo J."/>
            <person name="Theobald S."/>
            <person name="Brandl J."/>
            <person name="Frisvad J.C."/>
            <person name="Nielsen K.F."/>
            <person name="Lyhne E.K."/>
            <person name="Kogle M.E."/>
            <person name="Kuo A."/>
            <person name="Riley R."/>
            <person name="Clum A."/>
            <person name="Nolan M."/>
            <person name="Lipzen A."/>
            <person name="Salamov A."/>
            <person name="Henrissat B."/>
            <person name="Wiebenga A."/>
            <person name="De vries R.P."/>
            <person name="Grigoriev I.V."/>
            <person name="Mortensen U.H."/>
            <person name="Andersen M.R."/>
            <person name="Baker S.E."/>
        </authorList>
    </citation>
    <scope>NUCLEOTIDE SEQUENCE [LARGE SCALE GENOMIC DNA]</scope>
    <source>
        <strain evidence="5 6">CBS 313.89</strain>
    </source>
</reference>
<evidence type="ECO:0000256" key="1">
    <source>
        <dbReference type="ARBA" id="ARBA00022450"/>
    </source>
</evidence>
<dbReference type="GO" id="GO:0016874">
    <property type="term" value="F:ligase activity"/>
    <property type="evidence" value="ECO:0007669"/>
    <property type="project" value="UniProtKB-KW"/>
</dbReference>
<proteinExistence type="predicted"/>
<evidence type="ECO:0000256" key="2">
    <source>
        <dbReference type="ARBA" id="ARBA00022553"/>
    </source>
</evidence>
<dbReference type="GeneID" id="63867325"/>
<keyword evidence="1" id="KW-0596">Phosphopantetheine</keyword>
<evidence type="ECO:0000259" key="4">
    <source>
        <dbReference type="Pfam" id="PF08659"/>
    </source>
</evidence>
<dbReference type="Gene3D" id="3.40.50.720">
    <property type="entry name" value="NAD(P)-binding Rossmann-like Domain"/>
    <property type="match status" value="1"/>
</dbReference>
<dbReference type="InterPro" id="IPR036291">
    <property type="entry name" value="NAD(P)-bd_dom_sf"/>
</dbReference>
<dbReference type="EMBL" id="KZ824632">
    <property type="protein sequence ID" value="RAK79667.1"/>
    <property type="molecule type" value="Genomic_DNA"/>
</dbReference>
<keyword evidence="3" id="KW-1133">Transmembrane helix</keyword>